<feature type="compositionally biased region" description="Low complexity" evidence="1">
    <location>
        <begin position="240"/>
        <end position="258"/>
    </location>
</feature>
<dbReference type="Proteomes" id="UP000756346">
    <property type="component" value="Unassembled WGS sequence"/>
</dbReference>
<feature type="compositionally biased region" description="Low complexity" evidence="1">
    <location>
        <begin position="207"/>
        <end position="222"/>
    </location>
</feature>
<dbReference type="EMBL" id="JAGTJQ010000009">
    <property type="protein sequence ID" value="KAH7024595.1"/>
    <property type="molecule type" value="Genomic_DNA"/>
</dbReference>
<organism evidence="2 3">
    <name type="scientific">Microdochium trichocladiopsis</name>
    <dbReference type="NCBI Taxonomy" id="1682393"/>
    <lineage>
        <taxon>Eukaryota</taxon>
        <taxon>Fungi</taxon>
        <taxon>Dikarya</taxon>
        <taxon>Ascomycota</taxon>
        <taxon>Pezizomycotina</taxon>
        <taxon>Sordariomycetes</taxon>
        <taxon>Xylariomycetidae</taxon>
        <taxon>Xylariales</taxon>
        <taxon>Microdochiaceae</taxon>
        <taxon>Microdochium</taxon>
    </lineage>
</organism>
<proteinExistence type="predicted"/>
<dbReference type="GeneID" id="70186696"/>
<dbReference type="AlphaFoldDB" id="A0A9P9BLN4"/>
<protein>
    <submittedName>
        <fullName evidence="2">Uncharacterized protein</fullName>
    </submittedName>
</protein>
<evidence type="ECO:0000256" key="1">
    <source>
        <dbReference type="SAM" id="MobiDB-lite"/>
    </source>
</evidence>
<feature type="compositionally biased region" description="Acidic residues" evidence="1">
    <location>
        <begin position="120"/>
        <end position="141"/>
    </location>
</feature>
<sequence>MVIFLLAFGHTSSQYSTTQHNSNNTTHNQQLPQHHFNTTNTTTTISMVGATSGASSAAATTMSLSNHSHTESGSTMESLNHFSTTTTSHSRDSQPQYPLRTASPLSVVSDQSSSTHGHEEDDDDLEESSWDSEDFSSDDYEADTRRTRPAGPHLVIDSDTMRLPSGRIISSRPAVGGSTSSNHMRRRQQRRASPQLLEEDLSQNDLNATYNNTNTTAAATPHDNADRSQGQIPPMSRSASPETALVSTTTTTTTPETSLSKRETKRRALTTQLASRMRQTDQQTLARLPHAEQRSLLVTGQRAVEQAQREGQRFTGKMDSLGNIQVSERFVNDVPGGKAHKNRFFAR</sequence>
<dbReference type="OrthoDB" id="19329at2759"/>
<feature type="region of interest" description="Disordered" evidence="1">
    <location>
        <begin position="58"/>
        <end position="265"/>
    </location>
</feature>
<feature type="compositionally biased region" description="Polar residues" evidence="1">
    <location>
        <begin position="64"/>
        <end position="96"/>
    </location>
</feature>
<gene>
    <name evidence="2" type="ORF">B0I36DRAFT_352813</name>
</gene>
<evidence type="ECO:0000313" key="2">
    <source>
        <dbReference type="EMBL" id="KAH7024595.1"/>
    </source>
</evidence>
<name>A0A9P9BLN4_9PEZI</name>
<accession>A0A9P9BLN4</accession>
<reference evidence="2" key="1">
    <citation type="journal article" date="2021" name="Nat. Commun.">
        <title>Genetic determinants of endophytism in the Arabidopsis root mycobiome.</title>
        <authorList>
            <person name="Mesny F."/>
            <person name="Miyauchi S."/>
            <person name="Thiergart T."/>
            <person name="Pickel B."/>
            <person name="Atanasova L."/>
            <person name="Karlsson M."/>
            <person name="Huettel B."/>
            <person name="Barry K.W."/>
            <person name="Haridas S."/>
            <person name="Chen C."/>
            <person name="Bauer D."/>
            <person name="Andreopoulos W."/>
            <person name="Pangilinan J."/>
            <person name="LaButti K."/>
            <person name="Riley R."/>
            <person name="Lipzen A."/>
            <person name="Clum A."/>
            <person name="Drula E."/>
            <person name="Henrissat B."/>
            <person name="Kohler A."/>
            <person name="Grigoriev I.V."/>
            <person name="Martin F.M."/>
            <person name="Hacquard S."/>
        </authorList>
    </citation>
    <scope>NUCLEOTIDE SEQUENCE</scope>
    <source>
        <strain evidence="2">MPI-CAGE-CH-0230</strain>
    </source>
</reference>
<evidence type="ECO:0000313" key="3">
    <source>
        <dbReference type="Proteomes" id="UP000756346"/>
    </source>
</evidence>
<dbReference type="RefSeq" id="XP_046008143.1">
    <property type="nucleotide sequence ID" value="XM_046157150.1"/>
</dbReference>
<keyword evidence="3" id="KW-1185">Reference proteome</keyword>
<comment type="caution">
    <text evidence="2">The sequence shown here is derived from an EMBL/GenBank/DDBJ whole genome shotgun (WGS) entry which is preliminary data.</text>
</comment>
<feature type="compositionally biased region" description="Low complexity" evidence="1">
    <location>
        <begin position="103"/>
        <end position="114"/>
    </location>
</feature>